<organism evidence="1 2">
    <name type="scientific">Paenibacillus terrae (strain HPL-003)</name>
    <dbReference type="NCBI Taxonomy" id="985665"/>
    <lineage>
        <taxon>Bacteria</taxon>
        <taxon>Bacillati</taxon>
        <taxon>Bacillota</taxon>
        <taxon>Bacilli</taxon>
        <taxon>Bacillales</taxon>
        <taxon>Paenibacillaceae</taxon>
        <taxon>Paenibacillus</taxon>
    </lineage>
</organism>
<dbReference type="Proteomes" id="UP000005876">
    <property type="component" value="Chromosome"/>
</dbReference>
<gene>
    <name evidence="1" type="ordered locus">HPL003_08420</name>
</gene>
<reference key="2">
    <citation type="submission" date="2011-11" db="EMBL/GenBank/DDBJ databases">
        <authorList>
            <person name="Shin S.H."/>
            <person name="Kim S."/>
            <person name="Kim J.Y."/>
        </authorList>
    </citation>
    <scope>NUCLEOTIDE SEQUENCE</scope>
    <source>
        <strain>HPL-003</strain>
    </source>
</reference>
<accession>G7VYB9</accession>
<evidence type="ECO:0000313" key="2">
    <source>
        <dbReference type="Proteomes" id="UP000005876"/>
    </source>
</evidence>
<reference evidence="1 2" key="3">
    <citation type="journal article" date="2012" name="J. Bacteriol.">
        <title>Genome Sequence of Paenibacillus terrae HPL-003, a Xylanase-Producing Bacterium Isolated from Soil Found in Forest Residue.</title>
        <authorList>
            <person name="Shin S.H."/>
            <person name="Kim S."/>
            <person name="Kim J.Y."/>
            <person name="Song H.Y."/>
            <person name="Cho S.J."/>
            <person name="Kim D.R."/>
            <person name="Lee K.I."/>
            <person name="Lim H.K."/>
            <person name="Park N.J."/>
            <person name="Hwang I.T."/>
            <person name="Yang K.S."/>
        </authorList>
    </citation>
    <scope>NUCLEOTIDE SEQUENCE [LARGE SCALE GENOMIC DNA]</scope>
    <source>
        <strain evidence="1 2">HPL-003</strain>
    </source>
</reference>
<dbReference type="EMBL" id="CP003107">
    <property type="protein sequence ID" value="AET58447.1"/>
    <property type="molecule type" value="Genomic_DNA"/>
</dbReference>
<evidence type="ECO:0000313" key="1">
    <source>
        <dbReference type="EMBL" id="AET58447.1"/>
    </source>
</evidence>
<dbReference type="eggNOG" id="ENOG502ZY1I">
    <property type="taxonomic scope" value="Bacteria"/>
</dbReference>
<proteinExistence type="predicted"/>
<dbReference type="HOGENOM" id="CLU_1561411_0_0_9"/>
<dbReference type="RefSeq" id="WP_014279184.1">
    <property type="nucleotide sequence ID" value="NC_016641.1"/>
</dbReference>
<sequence>MAKRTSRSLNANEDNILNKLKEVIEYNGDIINDPESYGNTWITAVSLRSFIHNQKQFLPACLEEHEVLNSKQAFFVRVIIRTTDQSGTNRYVDGTNLFVTIDQDSGVVDIAKEDEALSDNPVFHGGEIADALRWVNELADPYYIALEDPFLTPEQRILFMQSAKEDDPFSL</sequence>
<reference evidence="2" key="1">
    <citation type="submission" date="2011-11" db="EMBL/GenBank/DDBJ databases">
        <title>Complete sequence of Paenibacillus terrae HPL-003.</title>
        <authorList>
            <person name="Shin S.H."/>
            <person name="Kim S."/>
            <person name="Kim J.Y."/>
        </authorList>
    </citation>
    <scope>NUCLEOTIDE SEQUENCE [LARGE SCALE GENOMIC DNA]</scope>
    <source>
        <strain evidence="2">HPL-003</strain>
    </source>
</reference>
<dbReference type="KEGG" id="pta:HPL003_08420"/>
<protein>
    <submittedName>
        <fullName evidence="1">Uncharacterized protein</fullName>
    </submittedName>
</protein>
<name>G7VYB9_PAETH</name>
<dbReference type="OrthoDB" id="2625515at2"/>
<dbReference type="AlphaFoldDB" id="G7VYB9"/>